<accession>A0A0H3DKM9</accession>
<evidence type="ECO:0000313" key="2">
    <source>
        <dbReference type="Proteomes" id="UP000007756"/>
    </source>
</evidence>
<reference evidence="1 2" key="1">
    <citation type="journal article" date="2010" name="Appl. Environ. Microbiol.">
        <title>Targeted chromosomal knockouts in Mycoplasma pneumoniae.</title>
        <authorList>
            <person name="Krishnakumar R."/>
            <person name="Assad-Garcia N."/>
            <person name="Benders G.A."/>
            <person name="Phan Q."/>
            <person name="Montague M.G."/>
            <person name="Glass J.I."/>
        </authorList>
    </citation>
    <scope>NUCLEOTIDE SEQUENCE [LARGE SCALE GENOMIC DNA]</scope>
    <source>
        <strain evidence="2">ATCC 15531 / DSM 22911 / NBRC 14401 / NCTC 10119 / FH</strain>
    </source>
</reference>
<dbReference type="AlphaFoldDB" id="A0A0H3DKM9"/>
<sequence length="97" mass="11523">MDDQTGVLDIKQSVPPKLKVNKQGFEPVFITFTNTNNNEQVTVVLNNWSQWETHKTDFAPWLKCKHWNIDVKQIRRVKTTFRDQENANFFELIESKQ</sequence>
<dbReference type="PATRIC" id="fig|722438.3.peg.457"/>
<dbReference type="Proteomes" id="UP000007756">
    <property type="component" value="Chromosome"/>
</dbReference>
<dbReference type="EMBL" id="CP002077">
    <property type="protein sequence ID" value="ADK86963.1"/>
    <property type="molecule type" value="Genomic_DNA"/>
</dbReference>
<gene>
    <name evidence="1" type="ordered locus">MPNE_0477</name>
</gene>
<dbReference type="HOGENOM" id="CLU_2343694_0_0_14"/>
<evidence type="ECO:0000313" key="1">
    <source>
        <dbReference type="EMBL" id="ADK86963.1"/>
    </source>
</evidence>
<organism evidence="1 2">
    <name type="scientific">Mycoplasmoides pneumoniae (strain ATCC 15531 / DSM 23978 / CIP 103766 / NBRC 14401 / NCTC 10119 / FH)</name>
    <name type="common">Mycoplasma pneumoniae</name>
    <dbReference type="NCBI Taxonomy" id="722438"/>
    <lineage>
        <taxon>Bacteria</taxon>
        <taxon>Bacillati</taxon>
        <taxon>Mycoplasmatota</taxon>
        <taxon>Mycoplasmoidales</taxon>
        <taxon>Mycoplasmoidaceae</taxon>
        <taxon>Mycoplasmoides</taxon>
    </lineage>
</organism>
<protein>
    <submittedName>
        <fullName evidence="1">Uncharacterized protein</fullName>
    </submittedName>
</protein>
<dbReference type="PaxDb" id="722438-MPNE_0477"/>
<dbReference type="eggNOG" id="COG2755">
    <property type="taxonomic scope" value="Bacteria"/>
</dbReference>
<proteinExistence type="predicted"/>
<name>A0A0H3DKM9_MYCPB</name>
<dbReference type="KEGG" id="mpj:MPNE_0477"/>
<dbReference type="STRING" id="722438.F539_02300"/>